<evidence type="ECO:0000256" key="1">
    <source>
        <dbReference type="ARBA" id="ARBA00004651"/>
    </source>
</evidence>
<protein>
    <submittedName>
        <fullName evidence="7">YjgP/YjgQ family permease protein</fullName>
    </submittedName>
</protein>
<dbReference type="Pfam" id="PF03739">
    <property type="entry name" value="LptF_LptG"/>
    <property type="match status" value="1"/>
</dbReference>
<keyword evidence="3 6" id="KW-0812">Transmembrane</keyword>
<dbReference type="NCBIfam" id="TIGR04408">
    <property type="entry name" value="LptG_lptG"/>
    <property type="match status" value="1"/>
</dbReference>
<feature type="transmembrane region" description="Helical" evidence="6">
    <location>
        <begin position="309"/>
        <end position="329"/>
    </location>
</feature>
<keyword evidence="5 6" id="KW-0472">Membrane</keyword>
<dbReference type="InterPro" id="IPR030923">
    <property type="entry name" value="LptG"/>
</dbReference>
<dbReference type="EMBL" id="CP006986">
    <property type="protein sequence ID" value="AIC26656.1"/>
    <property type="molecule type" value="Genomic_DNA"/>
</dbReference>
<name>A0A060I598_RHIET</name>
<dbReference type="GO" id="GO:0015920">
    <property type="term" value="P:lipopolysaccharide transport"/>
    <property type="evidence" value="ECO:0007669"/>
    <property type="project" value="TreeGrafter"/>
</dbReference>
<proteinExistence type="predicted"/>
<dbReference type="GO" id="GO:0055085">
    <property type="term" value="P:transmembrane transport"/>
    <property type="evidence" value="ECO:0007669"/>
    <property type="project" value="InterPro"/>
</dbReference>
<dbReference type="GO" id="GO:0043190">
    <property type="term" value="C:ATP-binding cassette (ABC) transporter complex"/>
    <property type="evidence" value="ECO:0007669"/>
    <property type="project" value="InterPro"/>
</dbReference>
<dbReference type="PANTHER" id="PTHR33529">
    <property type="entry name" value="SLR0882 PROTEIN-RELATED"/>
    <property type="match status" value="1"/>
</dbReference>
<gene>
    <name evidence="7" type="ORF">IE4771_CH01512</name>
</gene>
<feature type="transmembrane region" description="Helical" evidence="6">
    <location>
        <begin position="278"/>
        <end position="297"/>
    </location>
</feature>
<evidence type="ECO:0000313" key="7">
    <source>
        <dbReference type="EMBL" id="AIC26656.1"/>
    </source>
</evidence>
<feature type="transmembrane region" description="Helical" evidence="6">
    <location>
        <begin position="63"/>
        <end position="83"/>
    </location>
</feature>
<feature type="transmembrane region" description="Helical" evidence="6">
    <location>
        <begin position="12"/>
        <end position="32"/>
    </location>
</feature>
<dbReference type="HOGENOM" id="CLU_028799_2_0_5"/>
<comment type="subcellular location">
    <subcellularLocation>
        <location evidence="1">Cell membrane</location>
        <topology evidence="1">Multi-pass membrane protein</topology>
    </subcellularLocation>
</comment>
<dbReference type="KEGG" id="rei:IE4771_CH01512"/>
<evidence type="ECO:0000256" key="5">
    <source>
        <dbReference type="ARBA" id="ARBA00023136"/>
    </source>
</evidence>
<dbReference type="InterPro" id="IPR005495">
    <property type="entry name" value="LptG/LptF_permease"/>
</dbReference>
<evidence type="ECO:0000256" key="6">
    <source>
        <dbReference type="SAM" id="Phobius"/>
    </source>
</evidence>
<sequence>MMFGTLSRYFFRRYLATTAWFLIGASAIAFLLDFSETAGRMSGLPGYTIGGGIVMTAVRLPLILQQTIPFVALFVGMTVLIGLNRKYELVVTRAAGISVWQFMFPFVAGSLALGVLTTTALNPLAAWGQRQALLVESDWRGENAVLRKAPQIPWLRQISGRDDVIIGAQTVQENGTKLVDAVLIHFDSSGRVIMRQDAATAKLEDGYWQLNGVVERKPGEIPLRKASVQLRTNLKQDFVQERLTAPETIGFFDLSNRIAAAKSFGISTKALETQFNSLLSQPLLLVAMTLIAATVSLKFSRFNQSRSVILGGILSGFMLYVITVLVKAFGSSGVVPPFVATWIPVVVALALGATILLHQEDG</sequence>
<dbReference type="Proteomes" id="UP000027180">
    <property type="component" value="Chromosome"/>
</dbReference>
<evidence type="ECO:0000256" key="3">
    <source>
        <dbReference type="ARBA" id="ARBA00022692"/>
    </source>
</evidence>
<reference evidence="7 8" key="1">
    <citation type="submission" date="2013-12" db="EMBL/GenBank/DDBJ databases">
        <title>Complete genome sequence of Rhizobium etli bv. mimosae IE4771.</title>
        <authorList>
            <person name="Bustos P."/>
            <person name="Santamaria R.I."/>
            <person name="Lozano L."/>
            <person name="Ormeno-Orrillo E."/>
            <person name="Rogel M.A."/>
            <person name="Romero D."/>
            <person name="Cevallos M.A."/>
            <person name="Martinez-Romero E."/>
            <person name="Gonzalez V."/>
        </authorList>
    </citation>
    <scope>NUCLEOTIDE SEQUENCE [LARGE SCALE GENOMIC DNA]</scope>
    <source>
        <strain evidence="7 8">IE4771</strain>
    </source>
</reference>
<evidence type="ECO:0000256" key="2">
    <source>
        <dbReference type="ARBA" id="ARBA00022475"/>
    </source>
</evidence>
<dbReference type="RefSeq" id="WP_009991368.1">
    <property type="nucleotide sequence ID" value="NZ_CP006986.1"/>
</dbReference>
<accession>A0A060I598</accession>
<keyword evidence="2" id="KW-1003">Cell membrane</keyword>
<keyword evidence="4 6" id="KW-1133">Transmembrane helix</keyword>
<dbReference type="AlphaFoldDB" id="A0A060I598"/>
<evidence type="ECO:0000256" key="4">
    <source>
        <dbReference type="ARBA" id="ARBA00022989"/>
    </source>
</evidence>
<feature type="transmembrane region" description="Helical" evidence="6">
    <location>
        <begin position="95"/>
        <end position="116"/>
    </location>
</feature>
<evidence type="ECO:0000313" key="8">
    <source>
        <dbReference type="Proteomes" id="UP000027180"/>
    </source>
</evidence>
<dbReference type="OrthoDB" id="9798468at2"/>
<organism evidence="7 8">
    <name type="scientific">Rhizobium etli bv. mimosae str. IE4771</name>
    <dbReference type="NCBI Taxonomy" id="1432050"/>
    <lineage>
        <taxon>Bacteria</taxon>
        <taxon>Pseudomonadati</taxon>
        <taxon>Pseudomonadota</taxon>
        <taxon>Alphaproteobacteria</taxon>
        <taxon>Hyphomicrobiales</taxon>
        <taxon>Rhizobiaceae</taxon>
        <taxon>Rhizobium/Agrobacterium group</taxon>
        <taxon>Rhizobium</taxon>
    </lineage>
</organism>
<feature type="transmembrane region" description="Helical" evidence="6">
    <location>
        <begin position="335"/>
        <end position="357"/>
    </location>
</feature>
<dbReference type="PANTHER" id="PTHR33529:SF2">
    <property type="entry name" value="LIPOPOLYSACCHARIDE EXPORT SYSTEM PERMEASE PROTEIN LPTG"/>
    <property type="match status" value="1"/>
</dbReference>